<reference evidence="10" key="1">
    <citation type="submission" date="2020-08" db="EMBL/GenBank/DDBJ databases">
        <title>Novel species isolated from subtropical streams in China.</title>
        <authorList>
            <person name="Lu H."/>
        </authorList>
    </citation>
    <scope>NUCLEOTIDE SEQUENCE</scope>
    <source>
        <strain evidence="10">LX22W</strain>
    </source>
</reference>
<evidence type="ECO:0000256" key="6">
    <source>
        <dbReference type="SAM" id="MobiDB-lite"/>
    </source>
</evidence>
<dbReference type="Gene3D" id="2.170.130.10">
    <property type="entry name" value="TonB-dependent receptor, plug domain"/>
    <property type="match status" value="1"/>
</dbReference>
<dbReference type="EMBL" id="JACOFZ010000001">
    <property type="protein sequence ID" value="MBC3881200.1"/>
    <property type="molecule type" value="Genomic_DNA"/>
</dbReference>
<dbReference type="GO" id="GO:0009279">
    <property type="term" value="C:cell outer membrane"/>
    <property type="evidence" value="ECO:0007669"/>
    <property type="project" value="UniProtKB-SubCell"/>
</dbReference>
<gene>
    <name evidence="10" type="ORF">H8K36_07450</name>
</gene>
<dbReference type="Pfam" id="PF00593">
    <property type="entry name" value="TonB_dep_Rec_b-barrel"/>
    <property type="match status" value="1"/>
</dbReference>
<protein>
    <submittedName>
        <fullName evidence="10">TonB-dependent receptor</fullName>
    </submittedName>
</protein>
<name>A0A923HKA1_9BURK</name>
<dbReference type="InterPro" id="IPR037066">
    <property type="entry name" value="Plug_dom_sf"/>
</dbReference>
<evidence type="ECO:0000313" key="11">
    <source>
        <dbReference type="Proteomes" id="UP000627446"/>
    </source>
</evidence>
<proteinExistence type="inferred from homology"/>
<evidence type="ECO:0000256" key="3">
    <source>
        <dbReference type="ARBA" id="ARBA00023136"/>
    </source>
</evidence>
<evidence type="ECO:0000256" key="7">
    <source>
        <dbReference type="SAM" id="SignalP"/>
    </source>
</evidence>
<comment type="caution">
    <text evidence="10">The sequence shown here is derived from an EMBL/GenBank/DDBJ whole genome shotgun (WGS) entry which is preliminary data.</text>
</comment>
<dbReference type="Proteomes" id="UP000627446">
    <property type="component" value="Unassembled WGS sequence"/>
</dbReference>
<keyword evidence="7" id="KW-0732">Signal</keyword>
<dbReference type="InterPro" id="IPR000531">
    <property type="entry name" value="Beta-barrel_TonB"/>
</dbReference>
<evidence type="ECO:0000256" key="2">
    <source>
        <dbReference type="ARBA" id="ARBA00009810"/>
    </source>
</evidence>
<evidence type="ECO:0000256" key="5">
    <source>
        <dbReference type="RuleBase" id="RU003357"/>
    </source>
</evidence>
<dbReference type="SUPFAM" id="SSF56935">
    <property type="entry name" value="Porins"/>
    <property type="match status" value="1"/>
</dbReference>
<feature type="chain" id="PRO_5037978620" evidence="7">
    <location>
        <begin position="30"/>
        <end position="898"/>
    </location>
</feature>
<dbReference type="AlphaFoldDB" id="A0A923HKA1"/>
<feature type="domain" description="TonB-dependent receptor plug" evidence="9">
    <location>
        <begin position="72"/>
        <end position="184"/>
    </location>
</feature>
<dbReference type="InterPro" id="IPR010104">
    <property type="entry name" value="TonB_rcpt_bac"/>
</dbReference>
<sequence length="898" mass="97130">MKKKQSVIRGLLLTSILASPMTVIHPVLAQTQGTDTPPESGAKSTADSGAQGSQLVVVTGIRSSLESARNQKRNSSQFVDAIVAEDMGKLPDKNVAESLARVSGVQVDRGIGEGTSISVRGLRQNVTLFNGREILDSTGRGGTGIDQLGTSTYGLMALVPSEIISQLEVTKLAGANQISGALGGLVDIRTRMPLDGPETQFAFKTALTRDRLPGKTGEELFGLAAGKFANNTVGVLVGVSAENRSLSQQGLDTFSGYRSYTDANFNPSKTVFGNQDVRIQEIREDRSKRGVNATVQWRPSKSFELIGDTFYSKLNSNRDRFWLSFNPTTSLTNAVYSANNVLLSGQTKSAVLSNTEAADVDSDIMSSALRSKFTLTENLKGSAEISTGRSTSSYHQLYFRLQPIATITPTIDFDLGNGAYGTYAVNGINLLDPDSLRHTILFDNLYRASSENKSFRTDFTLKFPGSFFSSVDFGARLSNLDSTQNPLRTDVRPAGGIPANQLGNFLTTYSNTSINSGLPSSYLIASRAVFTSCSAFTAFPVISQNSQCLDPSANTNSLAGTFEIKERFTEAYAKVNFETEVGEMPVGGNLGYRLLRREMDSIGNLIGANGAATPNTYRRNDSEALPSGVTTLELNRETILRAGAAKVVAFPNTVDLNNGISLSNNAVFQNGVQTSPGTGSGGAPGLDPFRATQFDLSLERYFGKQGMASVGLFRKNISSFIVQRQSPESYGGINYLINRKVNGEGATMQGAEMLVQMPFSFLPKAFDGLGMMATYSYIDSKTPIRDVTNRQLPFPGLSKNNVNLVTYYESGPFGVRLAYNWRDAYLVSLSAANTGIYNDTYRDLSLSFKYDYSTKVSFSLEGSNLLNSKQRTYDGTSEALRTNNIFGSIFKLSMNVKL</sequence>
<dbReference type="Gene3D" id="2.40.170.20">
    <property type="entry name" value="TonB-dependent receptor, beta-barrel domain"/>
    <property type="match status" value="1"/>
</dbReference>
<dbReference type="PANTHER" id="PTHR40980">
    <property type="entry name" value="PLUG DOMAIN-CONTAINING PROTEIN"/>
    <property type="match status" value="1"/>
</dbReference>
<dbReference type="RefSeq" id="WP_186914300.1">
    <property type="nucleotide sequence ID" value="NZ_JACOFZ010000001.1"/>
</dbReference>
<accession>A0A923HKA1</accession>
<dbReference type="NCBIfam" id="TIGR01782">
    <property type="entry name" value="TonB-Xanth-Caul"/>
    <property type="match status" value="1"/>
</dbReference>
<keyword evidence="11" id="KW-1185">Reference proteome</keyword>
<keyword evidence="10" id="KW-0675">Receptor</keyword>
<keyword evidence="3 5" id="KW-0472">Membrane</keyword>
<feature type="signal peptide" evidence="7">
    <location>
        <begin position="1"/>
        <end position="29"/>
    </location>
</feature>
<evidence type="ECO:0000313" key="10">
    <source>
        <dbReference type="EMBL" id="MBC3881200.1"/>
    </source>
</evidence>
<keyword evidence="5" id="KW-0798">TonB box</keyword>
<keyword evidence="4" id="KW-0998">Cell outer membrane</keyword>
<organism evidence="10 11">
    <name type="scientific">Undibacterium nitidum</name>
    <dbReference type="NCBI Taxonomy" id="2762298"/>
    <lineage>
        <taxon>Bacteria</taxon>
        <taxon>Pseudomonadati</taxon>
        <taxon>Pseudomonadota</taxon>
        <taxon>Betaproteobacteria</taxon>
        <taxon>Burkholderiales</taxon>
        <taxon>Oxalobacteraceae</taxon>
        <taxon>Undibacterium</taxon>
    </lineage>
</organism>
<evidence type="ECO:0000259" key="9">
    <source>
        <dbReference type="Pfam" id="PF07715"/>
    </source>
</evidence>
<dbReference type="InterPro" id="IPR012910">
    <property type="entry name" value="Plug_dom"/>
</dbReference>
<dbReference type="Pfam" id="PF07715">
    <property type="entry name" value="Plug"/>
    <property type="match status" value="1"/>
</dbReference>
<evidence type="ECO:0000256" key="1">
    <source>
        <dbReference type="ARBA" id="ARBA00004442"/>
    </source>
</evidence>
<dbReference type="InterPro" id="IPR036942">
    <property type="entry name" value="Beta-barrel_TonB_sf"/>
</dbReference>
<evidence type="ECO:0000259" key="8">
    <source>
        <dbReference type="Pfam" id="PF00593"/>
    </source>
</evidence>
<feature type="region of interest" description="Disordered" evidence="6">
    <location>
        <begin position="31"/>
        <end position="51"/>
    </location>
</feature>
<comment type="subcellular location">
    <subcellularLocation>
        <location evidence="1 5">Cell outer membrane</location>
    </subcellularLocation>
</comment>
<comment type="similarity">
    <text evidence="2 5">Belongs to the TonB-dependent receptor family.</text>
</comment>
<feature type="domain" description="TonB-dependent receptor-like beta-barrel" evidence="8">
    <location>
        <begin position="414"/>
        <end position="865"/>
    </location>
</feature>
<dbReference type="PANTHER" id="PTHR40980:SF3">
    <property type="entry name" value="TONB-DEPENDENT RECEPTOR-LIKE BETA-BARREL DOMAIN-CONTAINING PROTEIN"/>
    <property type="match status" value="1"/>
</dbReference>
<evidence type="ECO:0000256" key="4">
    <source>
        <dbReference type="ARBA" id="ARBA00023237"/>
    </source>
</evidence>